<evidence type="ECO:0000256" key="8">
    <source>
        <dbReference type="ARBA" id="ARBA00047899"/>
    </source>
</evidence>
<comment type="caution">
    <text evidence="10">Lacks conserved residue(s) required for the propagation of feature annotation.</text>
</comment>
<comment type="catalytic activity">
    <reaction evidence="9">
        <text>L-seryl-[protein] + ATP = O-phospho-L-seryl-[protein] + ADP + H(+)</text>
        <dbReference type="Rhea" id="RHEA:17989"/>
        <dbReference type="Rhea" id="RHEA-COMP:9863"/>
        <dbReference type="Rhea" id="RHEA-COMP:11604"/>
        <dbReference type="ChEBI" id="CHEBI:15378"/>
        <dbReference type="ChEBI" id="CHEBI:29999"/>
        <dbReference type="ChEBI" id="CHEBI:30616"/>
        <dbReference type="ChEBI" id="CHEBI:83421"/>
        <dbReference type="ChEBI" id="CHEBI:456216"/>
        <dbReference type="EC" id="2.7.11.1"/>
    </reaction>
</comment>
<dbReference type="FunFam" id="3.30.200.20:FF:001008">
    <property type="entry name" value="Serine/threonine-protein kinase cek1"/>
    <property type="match status" value="1"/>
</dbReference>
<dbReference type="HOGENOM" id="CLU_000709_4_1_1"/>
<dbReference type="GO" id="GO:0051321">
    <property type="term" value="P:meiotic cell cycle"/>
    <property type="evidence" value="ECO:0007669"/>
    <property type="project" value="EnsemblFungi"/>
</dbReference>
<keyword evidence="2" id="KW-0723">Serine/threonine-protein kinase</keyword>
<evidence type="ECO:0000256" key="7">
    <source>
        <dbReference type="ARBA" id="ARBA00022840"/>
    </source>
</evidence>
<keyword evidence="3" id="KW-0597">Phosphoprotein</keyword>
<evidence type="ECO:0000256" key="10">
    <source>
        <dbReference type="PROSITE-ProRule" id="PRU00169"/>
    </source>
</evidence>
<dbReference type="RefSeq" id="XP_004181800.1">
    <property type="nucleotide sequence ID" value="XM_004181752.1"/>
</dbReference>
<keyword evidence="7" id="KW-0067">ATP-binding</keyword>
<dbReference type="SUPFAM" id="SSF56112">
    <property type="entry name" value="Protein kinase-like (PK-like)"/>
    <property type="match status" value="1"/>
</dbReference>
<feature type="region of interest" description="Disordered" evidence="11">
    <location>
        <begin position="746"/>
        <end position="814"/>
    </location>
</feature>
<dbReference type="InterPro" id="IPR000719">
    <property type="entry name" value="Prot_kinase_dom"/>
</dbReference>
<dbReference type="SMART" id="SM00220">
    <property type="entry name" value="S_TKc"/>
    <property type="match status" value="1"/>
</dbReference>
<evidence type="ECO:0000256" key="2">
    <source>
        <dbReference type="ARBA" id="ARBA00022527"/>
    </source>
</evidence>
<feature type="region of interest" description="Disordered" evidence="11">
    <location>
        <begin position="1272"/>
        <end position="1291"/>
    </location>
</feature>
<dbReference type="CDD" id="cd05611">
    <property type="entry name" value="STKc_Rim15_like"/>
    <property type="match status" value="1"/>
</dbReference>
<dbReference type="InterPro" id="IPR011006">
    <property type="entry name" value="CheY-like_superfamily"/>
</dbReference>
<dbReference type="EC" id="2.7.11.1" evidence="1"/>
<feature type="compositionally biased region" description="Low complexity" evidence="11">
    <location>
        <begin position="1197"/>
        <end position="1212"/>
    </location>
</feature>
<dbReference type="STRING" id="1071380.I2H7C9"/>
<evidence type="ECO:0000256" key="5">
    <source>
        <dbReference type="ARBA" id="ARBA00022741"/>
    </source>
</evidence>
<dbReference type="Proteomes" id="UP000002866">
    <property type="component" value="Chromosome 7"/>
</dbReference>
<feature type="domain" description="Protein kinase" evidence="12">
    <location>
        <begin position="1035"/>
        <end position="1467"/>
    </location>
</feature>
<feature type="region of interest" description="Disordered" evidence="11">
    <location>
        <begin position="954"/>
        <end position="994"/>
    </location>
</feature>
<dbReference type="PANTHER" id="PTHR24356:SF1">
    <property type="entry name" value="SERINE_THREONINE-PROTEIN KINASE GREATWALL"/>
    <property type="match status" value="1"/>
</dbReference>
<dbReference type="KEGG" id="tbl:TBLA_0G03450"/>
<feature type="region of interest" description="Disordered" evidence="11">
    <location>
        <begin position="352"/>
        <end position="374"/>
    </location>
</feature>
<dbReference type="EMBL" id="HE806322">
    <property type="protein sequence ID" value="CCH62281.1"/>
    <property type="molecule type" value="Genomic_DNA"/>
</dbReference>
<evidence type="ECO:0000313" key="15">
    <source>
        <dbReference type="EMBL" id="CCH62281.1"/>
    </source>
</evidence>
<dbReference type="eggNOG" id="KOG0605">
    <property type="taxonomic scope" value="Eukaryota"/>
</dbReference>
<dbReference type="GO" id="GO:1901992">
    <property type="term" value="P:positive regulation of mitotic cell cycle phase transition"/>
    <property type="evidence" value="ECO:0007669"/>
    <property type="project" value="EnsemblFungi"/>
</dbReference>
<dbReference type="Gene3D" id="1.10.510.10">
    <property type="entry name" value="Transferase(Phosphotransferase) domain 1"/>
    <property type="match status" value="2"/>
</dbReference>
<evidence type="ECO:0000259" key="13">
    <source>
        <dbReference type="PROSITE" id="PS50110"/>
    </source>
</evidence>
<dbReference type="GO" id="GO:0006995">
    <property type="term" value="P:cellular response to nitrogen starvation"/>
    <property type="evidence" value="ECO:0007669"/>
    <property type="project" value="EnsemblFungi"/>
</dbReference>
<accession>I2H7C9</accession>
<dbReference type="InterPro" id="IPR011009">
    <property type="entry name" value="Kinase-like_dom_sf"/>
</dbReference>
<evidence type="ECO:0000256" key="1">
    <source>
        <dbReference type="ARBA" id="ARBA00012513"/>
    </source>
</evidence>
<keyword evidence="16" id="KW-1185">Reference proteome</keyword>
<feature type="compositionally biased region" description="Low complexity" evidence="11">
    <location>
        <begin position="776"/>
        <end position="814"/>
    </location>
</feature>
<dbReference type="PROSITE" id="PS50110">
    <property type="entry name" value="RESPONSE_REGULATORY"/>
    <property type="match status" value="1"/>
</dbReference>
<dbReference type="Gene3D" id="3.30.200.20">
    <property type="entry name" value="Phosphorylase Kinase, domain 1"/>
    <property type="match status" value="1"/>
</dbReference>
<feature type="region of interest" description="Disordered" evidence="11">
    <location>
        <begin position="1503"/>
        <end position="1545"/>
    </location>
</feature>
<dbReference type="GO" id="GO:0010508">
    <property type="term" value="P:positive regulation of autophagy"/>
    <property type="evidence" value="ECO:0007669"/>
    <property type="project" value="EnsemblFungi"/>
</dbReference>
<feature type="region of interest" description="Disordered" evidence="11">
    <location>
        <begin position="395"/>
        <end position="460"/>
    </location>
</feature>
<dbReference type="PROSITE" id="PS51285">
    <property type="entry name" value="AGC_KINASE_CTER"/>
    <property type="match status" value="1"/>
</dbReference>
<evidence type="ECO:0000256" key="4">
    <source>
        <dbReference type="ARBA" id="ARBA00022679"/>
    </source>
</evidence>
<feature type="compositionally biased region" description="Low complexity" evidence="11">
    <location>
        <begin position="1230"/>
        <end position="1244"/>
    </location>
</feature>
<gene>
    <name evidence="15" type="primary">TBLA0G03450</name>
    <name evidence="15" type="ORF">TBLA_0G03450</name>
</gene>
<dbReference type="InterPro" id="IPR050236">
    <property type="entry name" value="Ser_Thr_kinase_AGC"/>
</dbReference>
<protein>
    <recommendedName>
        <fullName evidence="1">non-specific serine/threonine protein kinase</fullName>
        <ecNumber evidence="1">2.7.11.1</ecNumber>
    </recommendedName>
</protein>
<dbReference type="SMART" id="SM00448">
    <property type="entry name" value="REC"/>
    <property type="match status" value="1"/>
</dbReference>
<dbReference type="Pfam" id="PF00069">
    <property type="entry name" value="Pkinase"/>
    <property type="match status" value="2"/>
</dbReference>
<dbReference type="InterPro" id="IPR000961">
    <property type="entry name" value="AGC-kinase_C"/>
</dbReference>
<feature type="region of interest" description="Disordered" evidence="11">
    <location>
        <begin position="1187"/>
        <end position="1257"/>
    </location>
</feature>
<dbReference type="GeneID" id="14497413"/>
<feature type="domain" description="Response regulatory" evidence="13">
    <location>
        <begin position="1840"/>
        <end position="1954"/>
    </location>
</feature>
<dbReference type="FunCoup" id="I2H7C9">
    <property type="interactions" value="300"/>
</dbReference>
<feature type="compositionally biased region" description="Polar residues" evidence="11">
    <location>
        <begin position="1694"/>
        <end position="1716"/>
    </location>
</feature>
<reference evidence="15 16" key="1">
    <citation type="journal article" date="2011" name="Proc. Natl. Acad. Sci. U.S.A.">
        <title>Evolutionary erosion of yeast sex chromosomes by mating-type switching accidents.</title>
        <authorList>
            <person name="Gordon J.L."/>
            <person name="Armisen D."/>
            <person name="Proux-Wera E."/>
            <person name="Oheigeartaigh S.S."/>
            <person name="Byrne K.P."/>
            <person name="Wolfe K.H."/>
        </authorList>
    </citation>
    <scope>NUCLEOTIDE SEQUENCE [LARGE SCALE GENOMIC DNA]</scope>
    <source>
        <strain evidence="16">ATCC 34711 / CBS 6284 / DSM 70876 / NBRC 10599 / NRRL Y-10934 / UCD 77-7</strain>
    </source>
</reference>
<evidence type="ECO:0000256" key="11">
    <source>
        <dbReference type="SAM" id="MobiDB-lite"/>
    </source>
</evidence>
<dbReference type="GO" id="GO:0034605">
    <property type="term" value="P:cellular response to heat"/>
    <property type="evidence" value="ECO:0007669"/>
    <property type="project" value="EnsemblFungi"/>
</dbReference>
<name>I2H7C9_HENB6</name>
<feature type="compositionally biased region" description="Low complexity" evidence="11">
    <location>
        <begin position="970"/>
        <end position="989"/>
    </location>
</feature>
<dbReference type="PROSITE" id="PS50011">
    <property type="entry name" value="PROTEIN_KINASE_DOM"/>
    <property type="match status" value="1"/>
</dbReference>
<evidence type="ECO:0000256" key="9">
    <source>
        <dbReference type="ARBA" id="ARBA00048679"/>
    </source>
</evidence>
<dbReference type="OMA" id="AKLYYAF"/>
<feature type="compositionally biased region" description="Polar residues" evidence="11">
    <location>
        <begin position="1245"/>
        <end position="1257"/>
    </location>
</feature>
<dbReference type="GO" id="GO:0004674">
    <property type="term" value="F:protein serine/threonine kinase activity"/>
    <property type="evidence" value="ECO:0007669"/>
    <property type="project" value="UniProtKB-KW"/>
</dbReference>
<dbReference type="GO" id="GO:0045944">
    <property type="term" value="P:positive regulation of transcription by RNA polymerase II"/>
    <property type="evidence" value="ECO:0007669"/>
    <property type="project" value="EnsemblFungi"/>
</dbReference>
<feature type="region of interest" description="Disordered" evidence="11">
    <location>
        <begin position="1"/>
        <end position="41"/>
    </location>
</feature>
<dbReference type="SMART" id="SM00133">
    <property type="entry name" value="S_TK_X"/>
    <property type="match status" value="1"/>
</dbReference>
<dbReference type="GO" id="GO:0070301">
    <property type="term" value="P:cellular response to hydrogen peroxide"/>
    <property type="evidence" value="ECO:0007669"/>
    <property type="project" value="EnsemblFungi"/>
</dbReference>
<feature type="domain" description="AGC-kinase C-terminal" evidence="14">
    <location>
        <begin position="1468"/>
        <end position="1556"/>
    </location>
</feature>
<feature type="compositionally biased region" description="Polar residues" evidence="11">
    <location>
        <begin position="758"/>
        <end position="769"/>
    </location>
</feature>
<dbReference type="GO" id="GO:1903452">
    <property type="term" value="P:positive regulation of G1 to G0 transition"/>
    <property type="evidence" value="ECO:0007669"/>
    <property type="project" value="EnsemblFungi"/>
</dbReference>
<evidence type="ECO:0000256" key="3">
    <source>
        <dbReference type="ARBA" id="ARBA00022553"/>
    </source>
</evidence>
<dbReference type="OrthoDB" id="162894at2759"/>
<dbReference type="GO" id="GO:0005737">
    <property type="term" value="C:cytoplasm"/>
    <property type="evidence" value="ECO:0007669"/>
    <property type="project" value="EnsemblFungi"/>
</dbReference>
<dbReference type="GO" id="GO:0005524">
    <property type="term" value="F:ATP binding"/>
    <property type="evidence" value="ECO:0007669"/>
    <property type="project" value="UniProtKB-KW"/>
</dbReference>
<dbReference type="CDD" id="cd17546">
    <property type="entry name" value="REC_hyHK_CKI1_RcsC-like"/>
    <property type="match status" value="1"/>
</dbReference>
<keyword evidence="4" id="KW-0808">Transferase</keyword>
<dbReference type="GO" id="GO:0005634">
    <property type="term" value="C:nucleus"/>
    <property type="evidence" value="ECO:0007669"/>
    <property type="project" value="EnsemblFungi"/>
</dbReference>
<keyword evidence="6" id="KW-0418">Kinase</keyword>
<dbReference type="PROSITE" id="PS00108">
    <property type="entry name" value="PROTEIN_KINASE_ST"/>
    <property type="match status" value="1"/>
</dbReference>
<feature type="compositionally biased region" description="Low complexity" evidence="11">
    <location>
        <begin position="420"/>
        <end position="434"/>
    </location>
</feature>
<feature type="compositionally biased region" description="Basic and acidic residues" evidence="11">
    <location>
        <begin position="440"/>
        <end position="449"/>
    </location>
</feature>
<dbReference type="GO" id="GO:0000160">
    <property type="term" value="P:phosphorelay signal transduction system"/>
    <property type="evidence" value="ECO:0007669"/>
    <property type="project" value="InterPro"/>
</dbReference>
<feature type="compositionally biased region" description="Acidic residues" evidence="11">
    <location>
        <begin position="1505"/>
        <end position="1518"/>
    </location>
</feature>
<comment type="catalytic activity">
    <reaction evidence="8">
        <text>L-threonyl-[protein] + ATP = O-phospho-L-threonyl-[protein] + ADP + H(+)</text>
        <dbReference type="Rhea" id="RHEA:46608"/>
        <dbReference type="Rhea" id="RHEA-COMP:11060"/>
        <dbReference type="Rhea" id="RHEA-COMP:11605"/>
        <dbReference type="ChEBI" id="CHEBI:15378"/>
        <dbReference type="ChEBI" id="CHEBI:30013"/>
        <dbReference type="ChEBI" id="CHEBI:30616"/>
        <dbReference type="ChEBI" id="CHEBI:61977"/>
        <dbReference type="ChEBI" id="CHEBI:456216"/>
        <dbReference type="EC" id="2.7.11.1"/>
    </reaction>
</comment>
<evidence type="ECO:0000259" key="12">
    <source>
        <dbReference type="PROSITE" id="PS50011"/>
    </source>
</evidence>
<dbReference type="FunFam" id="1.10.510.10:FF:000340">
    <property type="entry name" value="Serine threonine protein kinase"/>
    <property type="match status" value="1"/>
</dbReference>
<dbReference type="Gene3D" id="3.40.50.2300">
    <property type="match status" value="1"/>
</dbReference>
<dbReference type="SUPFAM" id="SSF52172">
    <property type="entry name" value="CheY-like"/>
    <property type="match status" value="1"/>
</dbReference>
<evidence type="ECO:0000256" key="6">
    <source>
        <dbReference type="ARBA" id="ARBA00022777"/>
    </source>
</evidence>
<proteinExistence type="predicted"/>
<sequence length="1972" mass="220945">MLVTASSPTDSDSTTSKNSNSNSNLKRSDSNSSTNSSSSNISSDYDNYLRIATDKNPCILLELELDGSIRYISKLWYSLISKQSPKNISNVIISDNHQDLMVFQTVMRMMLTNKNACYTVTFNVAKDDKKIHENINENPIDYECNESTFRKSSIALSSTVQQDNITTLEACGILLNNNDKDSKPYSMWIVKPYFQEWYNNGDLTNILPQDFIKNLGFGATIFAEYLNKLETLGIVDESQLPDPNMELCRVCELFVPDWWLETHSQLCICEHKIQSRLQLLHDNLIEQYSLLENVENLHEYKGIKLDPHPLNIPERFRTLLMKLCQFAIDLNLTDSRRIEIENMFAPSPIQLQQYFSNPNSNPHSNSNSNSNSTTNLLRKQLSNSILNAKKGALETTSNQVQDLSREDNSKIPVSRPHLRSYQSSESNSPSPYQQVHKKQKENSKYDSRKHNTNSNDNNTIETKLLNHGNVLLPTRSTLNLPTISNFIPHSESLSPQAIPNDKRTNKNLNNINTTLEEPFHSNTISDSNINSETLENPFCSNGFTENTKTYIDEIQNWKNILNEKCCPNDNDNNTNNENTFYSILEGKICKLNELQDPNVRTLAQDTLNLARDKIDAILRLDNSMIYSLKLKNQINMHVIQLIREQLNKNRQQSVVTINNSNSTQSFNSIIHNSQNVNFNIIDADRTIIDDSSHSNSNINNEYNYMTDDEDHEFLNSSNISSTLYYPQPKRLQHEIFSRAYLQDDAIPNNKSKTHRTLSNKSTKSIASSTDNEKQFNSKSINNKNNNNSKNNKLNNKNNNDNDNDNNNDNNINSNIDVQYNHENANSQDTLWQALSRSGSVTPKQQMDFINDSTHNINKGNNSNSCNNSNQQFNLSGQHSNVVSKFLNNTKSSLTSTTTSTPVTYPPNPISLSTPSAFNTPISGSVSMKRSSSALNVPKLKTSIMLTPRRGSPLFTSIVPGQMPNPLTTRSSSSKVSVDRSPVVSPFPSSTKEYLMTPEDRTNSNQFFLNSPKQPLSPLLLATNHIKPPKQSIRDYDIIKPISKGAYGSVFLARKKLTGDHVAIKVLKKNDMIAKNQITNVKSERAIMMVQSNKPYVARLFATFQNKDNLFLVMEYLPGGDLATLIKMMGCLPDKWAKQYLSEVIIGVEDMHKNNIIHHDLKPENLLIDNAGHVKLTDFGLSRAGLVRRHQRAPSRKTLSISSTTSTPTTLPTMQFPNHDTVPENVHTPGSDSRTSNSSTTNSHTMRANSLKESTEHLSNTRLIIDGLMRERERTDSISSTHSNRDWSSMMKRTDSQTSFSFLDISRSSTPPPQSSVPLQQQVFNIPPHTRTNSNISEAVDSNASMDLALFHPESTKQDKKFFGTPDYLAPETIEGTGEDNQCDWWAVGCILFEFLLGYPPFHGKTPEIVFQKILSGSIQWPEFSTSEEEAEFVTPEAKDLILKFLERDPLKRLGSNGATEIKNHPYFKGINWEKVYEETPSFVPTVDNPEDTDYFESRGAILEDLGGDDDSDEDDDIPELFPAADLNSATSPTHDDHTKNSLGFNSVKQHGADLSSPLHKLSISSVLESVSQKNDDNISPTLFKNAPSAIPPHMRERRSTKKLGELQTEFGSFNFRNLSALDKANKDAINRLKSEHLGEHNLNKKLSSVSLPSTSSDISGLKIKTNQHFSSDLSSAQKSSLKSEVSSIYSNSSETRLNTDTAPSSRRGSLINTKSGIHSPTTANIMQFNDIGSDSPSIPKFKSPLSPTINATNSSVFLGTGNSTPNNTFLNNSSSNSDYSPFVNKSRMLSKSSSQRTVGSDAFTDDADKLYAISKVNSFRYRRRSARKSSNGSGIGYHLDVLLCEPIPIHRYKATRDLESLGCTVVSVGAGDELVSRANGVIKFDLIITALKLPKIDAVDIVKLIKQTNGINSLTPIIAATNYTQEAETCHVFNDIMEKPIQLDILRRVVSRYALQKSQIEEDNVLSDMEVI</sequence>
<dbReference type="InParanoid" id="I2H7C9"/>
<dbReference type="InterPro" id="IPR001789">
    <property type="entry name" value="Sig_transdc_resp-reg_receiver"/>
</dbReference>
<feature type="compositionally biased region" description="Low complexity" evidence="11">
    <location>
        <begin position="356"/>
        <end position="374"/>
    </location>
</feature>
<evidence type="ECO:0000259" key="14">
    <source>
        <dbReference type="PROSITE" id="PS51285"/>
    </source>
</evidence>
<dbReference type="InterPro" id="IPR008271">
    <property type="entry name" value="Ser/Thr_kinase_AS"/>
</dbReference>
<organism evidence="15 16">
    <name type="scientific">Henningerozyma blattae (strain ATCC 34711 / CBS 6284 / DSM 70876 / NBRC 10599 / NRRL Y-10934 / UCD 77-7)</name>
    <name type="common">Yeast</name>
    <name type="synonym">Tetrapisispora blattae</name>
    <dbReference type="NCBI Taxonomy" id="1071380"/>
    <lineage>
        <taxon>Eukaryota</taxon>
        <taxon>Fungi</taxon>
        <taxon>Dikarya</taxon>
        <taxon>Ascomycota</taxon>
        <taxon>Saccharomycotina</taxon>
        <taxon>Saccharomycetes</taxon>
        <taxon>Saccharomycetales</taxon>
        <taxon>Saccharomycetaceae</taxon>
        <taxon>Henningerozyma</taxon>
    </lineage>
</organism>
<keyword evidence="5" id="KW-0547">Nucleotide-binding</keyword>
<feature type="region of interest" description="Disordered" evidence="11">
    <location>
        <begin position="1687"/>
        <end position="1716"/>
    </location>
</feature>
<evidence type="ECO:0000313" key="16">
    <source>
        <dbReference type="Proteomes" id="UP000002866"/>
    </source>
</evidence>
<dbReference type="PANTHER" id="PTHR24356">
    <property type="entry name" value="SERINE/THREONINE-PROTEIN KINASE"/>
    <property type="match status" value="1"/>
</dbReference>